<evidence type="ECO:0008006" key="4">
    <source>
        <dbReference type="Google" id="ProtNLM"/>
    </source>
</evidence>
<keyword evidence="3" id="KW-1185">Reference proteome</keyword>
<dbReference type="RefSeq" id="WP_252166907.1">
    <property type="nucleotide sequence ID" value="NZ_CP084930.1"/>
</dbReference>
<reference evidence="2" key="1">
    <citation type="journal article" date="2022" name="Toxins">
        <title>Genomic Analysis of Sphingopyxis sp. USTB-05 for Biodegrading Cyanobacterial Hepatotoxins.</title>
        <authorList>
            <person name="Liu C."/>
            <person name="Xu Q."/>
            <person name="Zhao Z."/>
            <person name="Zhang H."/>
            <person name="Liu X."/>
            <person name="Yin C."/>
            <person name="Liu Y."/>
            <person name="Yan H."/>
        </authorList>
    </citation>
    <scope>NUCLEOTIDE SEQUENCE</scope>
    <source>
        <strain evidence="2">NBD5</strain>
    </source>
</reference>
<evidence type="ECO:0000313" key="3">
    <source>
        <dbReference type="Proteomes" id="UP001056937"/>
    </source>
</evidence>
<gene>
    <name evidence="2" type="ORF">LHA26_01030</name>
</gene>
<feature type="region of interest" description="Disordered" evidence="1">
    <location>
        <begin position="101"/>
        <end position="125"/>
    </location>
</feature>
<name>A0ABY4X8C8_9SPHN</name>
<evidence type="ECO:0000313" key="2">
    <source>
        <dbReference type="EMBL" id="USI73095.1"/>
    </source>
</evidence>
<dbReference type="Proteomes" id="UP001056937">
    <property type="component" value="Chromosome 1"/>
</dbReference>
<proteinExistence type="predicted"/>
<evidence type="ECO:0000256" key="1">
    <source>
        <dbReference type="SAM" id="MobiDB-lite"/>
    </source>
</evidence>
<accession>A0ABY4X8C8</accession>
<dbReference type="Gene3D" id="3.40.30.10">
    <property type="entry name" value="Glutaredoxin"/>
    <property type="match status" value="1"/>
</dbReference>
<protein>
    <recommendedName>
        <fullName evidence="4">(2Fe-2S) ferredoxin domain-containing protein</fullName>
    </recommendedName>
</protein>
<sequence length="125" mass="13292">MSGRIKRDTVPAHWDAAVLVCGKCSRKLGGGFGPKGKTSLAKLLRKRARGKGRKADYGVIETPCLKLCPKGAVVAIDGRAPDRWQLIRPGEEEGRIAERLGLQSPSLSGNGSLPEMRRASAAADS</sequence>
<organism evidence="2 3">
    <name type="scientific">Sphingomonas morindae</name>
    <dbReference type="NCBI Taxonomy" id="1541170"/>
    <lineage>
        <taxon>Bacteria</taxon>
        <taxon>Pseudomonadati</taxon>
        <taxon>Pseudomonadota</taxon>
        <taxon>Alphaproteobacteria</taxon>
        <taxon>Sphingomonadales</taxon>
        <taxon>Sphingomonadaceae</taxon>
        <taxon>Sphingomonas</taxon>
    </lineage>
</organism>
<dbReference type="EMBL" id="CP084930">
    <property type="protein sequence ID" value="USI73095.1"/>
    <property type="molecule type" value="Genomic_DNA"/>
</dbReference>